<dbReference type="PANTHER" id="PTHR12072:SF5">
    <property type="entry name" value="CWF19-LIKE PROTEIN 2"/>
    <property type="match status" value="1"/>
</dbReference>
<evidence type="ECO:0000256" key="1">
    <source>
        <dbReference type="ARBA" id="ARBA00006795"/>
    </source>
</evidence>
<feature type="compositionally biased region" description="Basic and acidic residues" evidence="2">
    <location>
        <begin position="263"/>
        <end position="273"/>
    </location>
</feature>
<dbReference type="AlphaFoldDB" id="A0A0C3LLN5"/>
<reference evidence="6" key="2">
    <citation type="submission" date="2015-01" db="EMBL/GenBank/DDBJ databases">
        <title>Evolutionary Origins and Diversification of the Mycorrhizal Mutualists.</title>
        <authorList>
            <consortium name="DOE Joint Genome Institute"/>
            <consortium name="Mycorrhizal Genomics Consortium"/>
            <person name="Kohler A."/>
            <person name="Kuo A."/>
            <person name="Nagy L.G."/>
            <person name="Floudas D."/>
            <person name="Copeland A."/>
            <person name="Barry K.W."/>
            <person name="Cichocki N."/>
            <person name="Veneault-Fourrey C."/>
            <person name="LaButti K."/>
            <person name="Lindquist E.A."/>
            <person name="Lipzen A."/>
            <person name="Lundell T."/>
            <person name="Morin E."/>
            <person name="Murat C."/>
            <person name="Riley R."/>
            <person name="Ohm R."/>
            <person name="Sun H."/>
            <person name="Tunlid A."/>
            <person name="Henrissat B."/>
            <person name="Grigoriev I.V."/>
            <person name="Hibbett D.S."/>
            <person name="Martin F."/>
        </authorList>
    </citation>
    <scope>NUCLEOTIDE SEQUENCE [LARGE SCALE GENOMIC DNA]</scope>
    <source>
        <strain evidence="6">MUT 4182</strain>
    </source>
</reference>
<dbReference type="InterPro" id="IPR006767">
    <property type="entry name" value="Cwf19-like_C_dom-2"/>
</dbReference>
<feature type="compositionally biased region" description="Basic and acidic residues" evidence="2">
    <location>
        <begin position="476"/>
        <end position="487"/>
    </location>
</feature>
<feature type="region of interest" description="Disordered" evidence="2">
    <location>
        <begin position="516"/>
        <end position="537"/>
    </location>
</feature>
<evidence type="ECO:0000313" key="6">
    <source>
        <dbReference type="Proteomes" id="UP000054248"/>
    </source>
</evidence>
<organism evidence="5 6">
    <name type="scientific">Tulasnella calospora MUT 4182</name>
    <dbReference type="NCBI Taxonomy" id="1051891"/>
    <lineage>
        <taxon>Eukaryota</taxon>
        <taxon>Fungi</taxon>
        <taxon>Dikarya</taxon>
        <taxon>Basidiomycota</taxon>
        <taxon>Agaricomycotina</taxon>
        <taxon>Agaricomycetes</taxon>
        <taxon>Cantharellales</taxon>
        <taxon>Tulasnellaceae</taxon>
        <taxon>Tulasnella</taxon>
    </lineage>
</organism>
<proteinExistence type="inferred from homology"/>
<feature type="region of interest" description="Disordered" evidence="2">
    <location>
        <begin position="295"/>
        <end position="454"/>
    </location>
</feature>
<dbReference type="GO" id="GO:0071014">
    <property type="term" value="C:post-mRNA release spliceosomal complex"/>
    <property type="evidence" value="ECO:0007669"/>
    <property type="project" value="TreeGrafter"/>
</dbReference>
<dbReference type="STRING" id="1051891.A0A0C3LLN5"/>
<reference evidence="5 6" key="1">
    <citation type="submission" date="2014-04" db="EMBL/GenBank/DDBJ databases">
        <authorList>
            <consortium name="DOE Joint Genome Institute"/>
            <person name="Kuo A."/>
            <person name="Girlanda M."/>
            <person name="Perotto S."/>
            <person name="Kohler A."/>
            <person name="Nagy L.G."/>
            <person name="Floudas D."/>
            <person name="Copeland A."/>
            <person name="Barry K.W."/>
            <person name="Cichocki N."/>
            <person name="Veneault-Fourrey C."/>
            <person name="LaButti K."/>
            <person name="Lindquist E.A."/>
            <person name="Lipzen A."/>
            <person name="Lundell T."/>
            <person name="Morin E."/>
            <person name="Murat C."/>
            <person name="Sun H."/>
            <person name="Tunlid A."/>
            <person name="Henrissat B."/>
            <person name="Grigoriev I.V."/>
            <person name="Hibbett D.S."/>
            <person name="Martin F."/>
            <person name="Nordberg H.P."/>
            <person name="Cantor M.N."/>
            <person name="Hua S.X."/>
        </authorList>
    </citation>
    <scope>NUCLEOTIDE SEQUENCE [LARGE SCALE GENOMIC DNA]</scope>
    <source>
        <strain evidence="5 6">MUT 4182</strain>
    </source>
</reference>
<protein>
    <recommendedName>
        <fullName evidence="7">Cwf19-like C-terminal domain-containing protein</fullName>
    </recommendedName>
</protein>
<accession>A0A0C3LLN5</accession>
<feature type="region of interest" description="Disordered" evidence="2">
    <location>
        <begin position="234"/>
        <end position="273"/>
    </location>
</feature>
<feature type="region of interest" description="Disordered" evidence="2">
    <location>
        <begin position="1"/>
        <end position="95"/>
    </location>
</feature>
<feature type="domain" description="Cwf19-like C-terminal" evidence="4">
    <location>
        <begin position="624"/>
        <end position="748"/>
    </location>
</feature>
<keyword evidence="6" id="KW-1185">Reference proteome</keyword>
<dbReference type="InterPro" id="IPR040194">
    <property type="entry name" value="Cwf19-like"/>
</dbReference>
<dbReference type="Pfam" id="PF04676">
    <property type="entry name" value="CwfJ_C_2"/>
    <property type="match status" value="1"/>
</dbReference>
<dbReference type="InterPro" id="IPR036265">
    <property type="entry name" value="HIT-like_sf"/>
</dbReference>
<sequence length="879" mass="98767">MSDVEERGSSSKSKHRSSKHSSSKDKDRDRKEHKHRDKGRDGEKKHSKRHHRDDDGEDEERHRRHKHRKKEKSSRESKDSGMQIVEDDDDADMWVEKDITADGERPVATTIPTAESLNLTSTASESTAAQLLLSLPAETKRQRDEWMLLPESRPVVPSEAPSKAQRMLDSLGDSLTEDYGDPQGDKRNVDGSIDFFSSLGTEKKKKPKEEKPNPEKLHIVPHLEINRALVEGKSLDEYAPAPAPKPQTPGGPGSTWRMQKLKRTYETAEEEGRPVEEIALERYGTLEAFEEARAERRFLDEKEQRRAGRGSSGLRPTGNGGPDVDEFGREIRRPNQSNETPSRPSGLGSERYMFTDLDDRSRASSRGSSFRKPGESAPGTPGPTGMATPPSSQQQAAANRRVDQLRGGPGSQPQQQQRQGVATPPSKVSTPIPSVLTPQHLTANRPRALSPSSLNKLQAKVLRAKLMGDDNAAELERQYEEERRRTEGGGATEGESNVRVEMVPTIDARGRMYDIGGAGGSSKEPVVGPGNRKKKEVVETRDAKTGELVRYNADDDTTTLGDLLRQEKMGAGMADQKNLDVELAGAIMRDVKFENDLEYMDDNAEKLGRKKMRTDAMKRQFAINDYARTQKALATCQYCYGEDDSPPKAGIIAMGTRAYLATTLFEELTPGHCLIIPIQHHLSMLEADDDVWDEVRNFMKCLMKMHFEEDKGVIFYETVISLKSQKHTAIECVPVPMDLFEDLPAYFKESILASEAEWSQHKKLIDFSKRPGGFRRAMVPNLPYFMVQWDYKGEKGYGHVIEGSGKAGDEDDMDVDDGDKGGGEFPRYFAAEILGNQLDVEPRRWRRPRKMDLKQNKERVAKFKSKYEKFDWTHLIGKS</sequence>
<feature type="domain" description="Cwf19-like protein C-terminal" evidence="3">
    <location>
        <begin position="757"/>
        <end position="873"/>
    </location>
</feature>
<feature type="compositionally biased region" description="Low complexity" evidence="2">
    <location>
        <begin position="364"/>
        <end position="398"/>
    </location>
</feature>
<feature type="region of interest" description="Disordered" evidence="2">
    <location>
        <begin position="148"/>
        <end position="222"/>
    </location>
</feature>
<dbReference type="InterPro" id="IPR006768">
    <property type="entry name" value="Cwf19-like_C_dom-1"/>
</dbReference>
<dbReference type="Gene3D" id="3.30.428.10">
    <property type="entry name" value="HIT-like"/>
    <property type="match status" value="1"/>
</dbReference>
<feature type="compositionally biased region" description="Basic and acidic residues" evidence="2">
    <location>
        <begin position="295"/>
        <end position="306"/>
    </location>
</feature>
<feature type="region of interest" description="Disordered" evidence="2">
    <location>
        <begin position="476"/>
        <end position="495"/>
    </location>
</feature>
<evidence type="ECO:0000259" key="3">
    <source>
        <dbReference type="Pfam" id="PF04676"/>
    </source>
</evidence>
<evidence type="ECO:0008006" key="7">
    <source>
        <dbReference type="Google" id="ProtNLM"/>
    </source>
</evidence>
<name>A0A0C3LLN5_9AGAM</name>
<evidence type="ECO:0000259" key="4">
    <source>
        <dbReference type="Pfam" id="PF04677"/>
    </source>
</evidence>
<dbReference type="Proteomes" id="UP000054248">
    <property type="component" value="Unassembled WGS sequence"/>
</dbReference>
<dbReference type="GO" id="GO:0000398">
    <property type="term" value="P:mRNA splicing, via spliceosome"/>
    <property type="evidence" value="ECO:0007669"/>
    <property type="project" value="TreeGrafter"/>
</dbReference>
<gene>
    <name evidence="5" type="ORF">M407DRAFT_28205</name>
</gene>
<dbReference type="PANTHER" id="PTHR12072">
    <property type="entry name" value="CWF19, CELL CYCLE CONTROL PROTEIN"/>
    <property type="match status" value="1"/>
</dbReference>
<dbReference type="EMBL" id="KN823114">
    <property type="protein sequence ID" value="KIO22257.1"/>
    <property type="molecule type" value="Genomic_DNA"/>
</dbReference>
<evidence type="ECO:0000313" key="5">
    <source>
        <dbReference type="EMBL" id="KIO22257.1"/>
    </source>
</evidence>
<feature type="compositionally biased region" description="Polar residues" evidence="2">
    <location>
        <begin position="334"/>
        <end position="343"/>
    </location>
</feature>
<feature type="compositionally biased region" description="Low complexity" evidence="2">
    <location>
        <begin position="411"/>
        <end position="420"/>
    </location>
</feature>
<feature type="compositionally biased region" description="Basic residues" evidence="2">
    <location>
        <begin position="62"/>
        <end position="72"/>
    </location>
</feature>
<comment type="similarity">
    <text evidence="1">Belongs to the CWF19 family.</text>
</comment>
<dbReference type="HOGENOM" id="CLU_015540_2_0_1"/>
<dbReference type="Pfam" id="PF04677">
    <property type="entry name" value="CwfJ_C_1"/>
    <property type="match status" value="1"/>
</dbReference>
<feature type="compositionally biased region" description="Basic and acidic residues" evidence="2">
    <location>
        <begin position="207"/>
        <end position="218"/>
    </location>
</feature>
<dbReference type="OrthoDB" id="2113965at2759"/>
<evidence type="ECO:0000256" key="2">
    <source>
        <dbReference type="SAM" id="MobiDB-lite"/>
    </source>
</evidence>
<dbReference type="SUPFAM" id="SSF54197">
    <property type="entry name" value="HIT-like"/>
    <property type="match status" value="1"/>
</dbReference>
<feature type="compositionally biased region" description="Polar residues" evidence="2">
    <location>
        <begin position="426"/>
        <end position="442"/>
    </location>
</feature>
<feature type="compositionally biased region" description="Basic residues" evidence="2">
    <location>
        <begin position="12"/>
        <end position="21"/>
    </location>
</feature>